<protein>
    <recommendedName>
        <fullName evidence="5">Protein-lysine N-methyltransferase</fullName>
        <ecNumber evidence="5">2.1.1.-</ecNumber>
    </recommendedName>
</protein>
<dbReference type="InterPro" id="IPR036111">
    <property type="entry name" value="Mal/L-sulfo/L-lacto_DH-like_sf"/>
</dbReference>
<dbReference type="PANTHER" id="PTHR12843:SF5">
    <property type="entry name" value="EEF1A LYSINE METHYLTRANSFERASE 2"/>
    <property type="match status" value="1"/>
</dbReference>
<dbReference type="Proteomes" id="UP000095280">
    <property type="component" value="Unplaced"/>
</dbReference>
<keyword evidence="3 5" id="KW-0808">Transferase</keyword>
<evidence type="ECO:0000256" key="1">
    <source>
        <dbReference type="ARBA" id="ARBA00022490"/>
    </source>
</evidence>
<dbReference type="Pfam" id="PF13847">
    <property type="entry name" value="Methyltransf_31"/>
    <property type="match status" value="1"/>
</dbReference>
<dbReference type="HAMAP" id="MF_03188">
    <property type="entry name" value="Methyltr_EFM4"/>
    <property type="match status" value="1"/>
</dbReference>
<dbReference type="GO" id="GO:0005737">
    <property type="term" value="C:cytoplasm"/>
    <property type="evidence" value="ECO:0007669"/>
    <property type="project" value="UniProtKB-SubCell"/>
</dbReference>
<evidence type="ECO:0000313" key="9">
    <source>
        <dbReference type="WBParaSite" id="maker-uti_cns_0046808-snap-gene-0.3-mRNA-1"/>
    </source>
</evidence>
<comment type="similarity">
    <text evidence="5">Belongs to the class I-like SAM-binding methyltransferase superfamily. EFM4 family.</text>
</comment>
<dbReference type="Gene3D" id="1.10.1530.10">
    <property type="match status" value="1"/>
</dbReference>
<evidence type="ECO:0000256" key="4">
    <source>
        <dbReference type="ARBA" id="ARBA00022691"/>
    </source>
</evidence>
<feature type="domain" description="Methyltransferase" evidence="7">
    <location>
        <begin position="102"/>
        <end position="157"/>
    </location>
</feature>
<dbReference type="CDD" id="cd02440">
    <property type="entry name" value="AdoMet_MTases"/>
    <property type="match status" value="1"/>
</dbReference>
<keyword evidence="4 5" id="KW-0949">S-adenosyl-L-methionine</keyword>
<evidence type="ECO:0000259" key="7">
    <source>
        <dbReference type="Pfam" id="PF13847"/>
    </source>
</evidence>
<keyword evidence="8" id="KW-1185">Reference proteome</keyword>
<dbReference type="WBParaSite" id="maker-uti_cns_0046808-snap-gene-0.3-mRNA-1">
    <property type="protein sequence ID" value="maker-uti_cns_0046808-snap-gene-0.3-mRNA-1"/>
    <property type="gene ID" value="maker-uti_cns_0046808-snap-gene-0.3"/>
</dbReference>
<dbReference type="InterPro" id="IPR026635">
    <property type="entry name" value="Efm4/METTL10"/>
</dbReference>
<dbReference type="InterPro" id="IPR029063">
    <property type="entry name" value="SAM-dependent_MTases_sf"/>
</dbReference>
<dbReference type="Gene3D" id="3.40.50.150">
    <property type="entry name" value="Vaccinia Virus protein VP39"/>
    <property type="match status" value="1"/>
</dbReference>
<feature type="region of interest" description="Disordered" evidence="6">
    <location>
        <begin position="1"/>
        <end position="35"/>
    </location>
</feature>
<evidence type="ECO:0000256" key="5">
    <source>
        <dbReference type="HAMAP-Rule" id="MF_03188"/>
    </source>
</evidence>
<dbReference type="InterPro" id="IPR003767">
    <property type="entry name" value="Malate/L-lactate_DH-like"/>
</dbReference>
<comment type="function">
    <text evidence="5">S-adenosyl-L-methionine-dependent protein-lysine N-methyltransferase that methylates elongation factor 1-alpha.</text>
</comment>
<dbReference type="SUPFAM" id="SSF53335">
    <property type="entry name" value="S-adenosyl-L-methionine-dependent methyltransferases"/>
    <property type="match status" value="1"/>
</dbReference>
<accession>A0A1I8JD23</accession>
<dbReference type="GO" id="GO:0032259">
    <property type="term" value="P:methylation"/>
    <property type="evidence" value="ECO:0007669"/>
    <property type="project" value="UniProtKB-KW"/>
</dbReference>
<keyword evidence="1 5" id="KW-0963">Cytoplasm</keyword>
<evidence type="ECO:0000256" key="6">
    <source>
        <dbReference type="SAM" id="MobiDB-lite"/>
    </source>
</evidence>
<keyword evidence="2 5" id="KW-0489">Methyltransferase</keyword>
<dbReference type="SUPFAM" id="SSF89733">
    <property type="entry name" value="L-sulfolactate dehydrogenase-like"/>
    <property type="match status" value="1"/>
</dbReference>
<dbReference type="Pfam" id="PF02615">
    <property type="entry name" value="Ldh_2"/>
    <property type="match status" value="1"/>
</dbReference>
<evidence type="ECO:0000256" key="3">
    <source>
        <dbReference type="ARBA" id="ARBA00022679"/>
    </source>
</evidence>
<dbReference type="GO" id="GO:0016491">
    <property type="term" value="F:oxidoreductase activity"/>
    <property type="evidence" value="ECO:0007669"/>
    <property type="project" value="InterPro"/>
</dbReference>
<proteinExistence type="inferred from homology"/>
<sequence length="371" mass="40303">SFQSRAASEAPAGDNDPASSSLSLDSDCIDPEPSQLGRRDYWQRFYGQELANYLDEAAANDEEGGSGDDRGEVWFGAAAEQRLVSYVERRLNAIRDACPTQQLAVVDIGCGNGHLALRLAANSHLLTGLSRLLCLDYSEPAIELTNRLASKAGVSDLVIARLLDVTEPGAAASALEFLRAPDSNIHYPNLLLLDKGTYDAISLCPDNSQGKRFAYRQFAVKLLDSVANSNNQLVVASCNWTETELIAQFSDQFKHVETLPGRAFKFGGAVGADVTTVVFTRLKSNIIKKSRMSATVTEKLVPESEVTRLVIECMRWAGADSTHAARLAEILLSADRRGHYSHGINRLDVYVRDVRAGVTQGSGEPAILKET</sequence>
<reference evidence="9" key="1">
    <citation type="submission" date="2016-11" db="UniProtKB">
        <authorList>
            <consortium name="WormBaseParasite"/>
        </authorList>
    </citation>
    <scope>IDENTIFICATION</scope>
</reference>
<evidence type="ECO:0000256" key="2">
    <source>
        <dbReference type="ARBA" id="ARBA00022603"/>
    </source>
</evidence>
<dbReference type="EC" id="2.1.1.-" evidence="5"/>
<organism evidence="8 9">
    <name type="scientific">Macrostomum lignano</name>
    <dbReference type="NCBI Taxonomy" id="282301"/>
    <lineage>
        <taxon>Eukaryota</taxon>
        <taxon>Metazoa</taxon>
        <taxon>Spiralia</taxon>
        <taxon>Lophotrochozoa</taxon>
        <taxon>Platyhelminthes</taxon>
        <taxon>Rhabditophora</taxon>
        <taxon>Macrostomorpha</taxon>
        <taxon>Macrostomida</taxon>
        <taxon>Macrostomidae</taxon>
        <taxon>Macrostomum</taxon>
    </lineage>
</organism>
<comment type="subcellular location">
    <subcellularLocation>
        <location evidence="5">Cytoplasm</location>
    </subcellularLocation>
</comment>
<dbReference type="InterPro" id="IPR043144">
    <property type="entry name" value="Mal/L-sulf/L-lact_DH-like_ah"/>
</dbReference>
<evidence type="ECO:0000313" key="8">
    <source>
        <dbReference type="Proteomes" id="UP000095280"/>
    </source>
</evidence>
<dbReference type="GO" id="GO:0016279">
    <property type="term" value="F:protein-lysine N-methyltransferase activity"/>
    <property type="evidence" value="ECO:0007669"/>
    <property type="project" value="UniProtKB-UniRule"/>
</dbReference>
<dbReference type="AlphaFoldDB" id="A0A1I8JD23"/>
<dbReference type="PANTHER" id="PTHR12843">
    <property type="entry name" value="PROTEIN-LYSINE N-METHYLTRANSFERASE METTL10"/>
    <property type="match status" value="1"/>
</dbReference>
<dbReference type="InterPro" id="IPR025714">
    <property type="entry name" value="Methyltranfer_dom"/>
</dbReference>
<name>A0A1I8JD23_9PLAT</name>